<dbReference type="PANTHER" id="PTHR45663:SF11">
    <property type="entry name" value="GEO12009P1"/>
    <property type="match status" value="1"/>
</dbReference>
<dbReference type="NCBIfam" id="TIGR01068">
    <property type="entry name" value="thioredoxin"/>
    <property type="match status" value="1"/>
</dbReference>
<evidence type="ECO:0000256" key="2">
    <source>
        <dbReference type="ARBA" id="ARBA00022448"/>
    </source>
</evidence>
<dbReference type="PROSITE" id="PS00194">
    <property type="entry name" value="THIOREDOXIN_1"/>
    <property type="match status" value="1"/>
</dbReference>
<reference evidence="9 10" key="1">
    <citation type="submission" date="2024-03" db="EMBL/GenBank/DDBJ databases">
        <title>Whole genome sequencing of Streptomyces racemochromogenes, to identify antimicrobial biosynthetic gene clusters.</title>
        <authorList>
            <person name="Suryawanshi P."/>
            <person name="Krishnaraj P.U."/>
            <person name="Arun Y.P."/>
            <person name="Suryawanshi M.P."/>
            <person name="Rakshit O."/>
        </authorList>
    </citation>
    <scope>NUCLEOTIDE SEQUENCE [LARGE SCALE GENOMIC DNA]</scope>
    <source>
        <strain evidence="9 10">AUDT626</strain>
    </source>
</reference>
<accession>A0ABW7PBY6</accession>
<keyword evidence="10" id="KW-1185">Reference proteome</keyword>
<dbReference type="RefSeq" id="WP_395509736.1">
    <property type="nucleotide sequence ID" value="NZ_JBBDHD010000024.1"/>
</dbReference>
<dbReference type="PRINTS" id="PR00421">
    <property type="entry name" value="THIOREDOXIN"/>
</dbReference>
<proteinExistence type="inferred from homology"/>
<dbReference type="PROSITE" id="PS51352">
    <property type="entry name" value="THIOREDOXIN_2"/>
    <property type="match status" value="1"/>
</dbReference>
<keyword evidence="5" id="KW-0676">Redox-active center</keyword>
<keyword evidence="3" id="KW-0249">Electron transport</keyword>
<protein>
    <recommendedName>
        <fullName evidence="6 7">Thioredoxin</fullName>
    </recommendedName>
</protein>
<evidence type="ECO:0000256" key="3">
    <source>
        <dbReference type="ARBA" id="ARBA00022982"/>
    </source>
</evidence>
<evidence type="ECO:0000256" key="7">
    <source>
        <dbReference type="PIRNR" id="PIRNR000077"/>
    </source>
</evidence>
<comment type="similarity">
    <text evidence="1 7">Belongs to the thioredoxin family.</text>
</comment>
<dbReference type="InterPro" id="IPR017937">
    <property type="entry name" value="Thioredoxin_CS"/>
</dbReference>
<evidence type="ECO:0000256" key="4">
    <source>
        <dbReference type="ARBA" id="ARBA00023157"/>
    </source>
</evidence>
<dbReference type="Proteomes" id="UP001610631">
    <property type="component" value="Unassembled WGS sequence"/>
</dbReference>
<gene>
    <name evidence="9" type="primary">trxA</name>
    <name evidence="9" type="ORF">WDV06_12385</name>
</gene>
<keyword evidence="4" id="KW-1015">Disulfide bond</keyword>
<dbReference type="PANTHER" id="PTHR45663">
    <property type="entry name" value="GEO12009P1"/>
    <property type="match status" value="1"/>
</dbReference>
<evidence type="ECO:0000313" key="10">
    <source>
        <dbReference type="Proteomes" id="UP001610631"/>
    </source>
</evidence>
<dbReference type="Gene3D" id="3.40.30.10">
    <property type="entry name" value="Glutaredoxin"/>
    <property type="match status" value="1"/>
</dbReference>
<name>A0ABW7PBY6_9ACTN</name>
<dbReference type="InterPro" id="IPR013766">
    <property type="entry name" value="Thioredoxin_domain"/>
</dbReference>
<sequence>MIHAKGVAEVTDADFAAEVLAERDRAVLVEFTADWCGPCRQLAPVLSAVAAEQAGRLKVVQIDADSNPDAVTRYGVLSMPTMLLFRDGEPVRQITGARPKRRLLQELEEALVRA</sequence>
<comment type="caution">
    <text evidence="9">The sequence shown here is derived from an EMBL/GenBank/DDBJ whole genome shotgun (WGS) entry which is preliminary data.</text>
</comment>
<evidence type="ECO:0000256" key="1">
    <source>
        <dbReference type="ARBA" id="ARBA00008987"/>
    </source>
</evidence>
<dbReference type="CDD" id="cd02947">
    <property type="entry name" value="TRX_family"/>
    <property type="match status" value="1"/>
</dbReference>
<keyword evidence="2" id="KW-0813">Transport</keyword>
<dbReference type="InterPro" id="IPR036249">
    <property type="entry name" value="Thioredoxin-like_sf"/>
</dbReference>
<dbReference type="PIRSF" id="PIRSF000077">
    <property type="entry name" value="Thioredoxin"/>
    <property type="match status" value="1"/>
</dbReference>
<evidence type="ECO:0000256" key="6">
    <source>
        <dbReference type="NCBIfam" id="TIGR01068"/>
    </source>
</evidence>
<evidence type="ECO:0000259" key="8">
    <source>
        <dbReference type="PROSITE" id="PS51352"/>
    </source>
</evidence>
<dbReference type="InterPro" id="IPR005746">
    <property type="entry name" value="Thioredoxin"/>
</dbReference>
<evidence type="ECO:0000256" key="5">
    <source>
        <dbReference type="ARBA" id="ARBA00023284"/>
    </source>
</evidence>
<evidence type="ECO:0000313" key="9">
    <source>
        <dbReference type="EMBL" id="MFH7595885.1"/>
    </source>
</evidence>
<organism evidence="9 10">
    <name type="scientific">Streptomyces racemochromogenes</name>
    <dbReference type="NCBI Taxonomy" id="67353"/>
    <lineage>
        <taxon>Bacteria</taxon>
        <taxon>Bacillati</taxon>
        <taxon>Actinomycetota</taxon>
        <taxon>Actinomycetes</taxon>
        <taxon>Kitasatosporales</taxon>
        <taxon>Streptomycetaceae</taxon>
        <taxon>Streptomyces</taxon>
    </lineage>
</organism>
<dbReference type="SUPFAM" id="SSF52833">
    <property type="entry name" value="Thioredoxin-like"/>
    <property type="match status" value="1"/>
</dbReference>
<dbReference type="Pfam" id="PF00085">
    <property type="entry name" value="Thioredoxin"/>
    <property type="match status" value="1"/>
</dbReference>
<dbReference type="EMBL" id="JBBDHD010000024">
    <property type="protein sequence ID" value="MFH7595885.1"/>
    <property type="molecule type" value="Genomic_DNA"/>
</dbReference>
<feature type="domain" description="Thioredoxin" evidence="8">
    <location>
        <begin position="1"/>
        <end position="112"/>
    </location>
</feature>